<dbReference type="Proteomes" id="UP000264702">
    <property type="component" value="Unassembled WGS sequence"/>
</dbReference>
<dbReference type="AlphaFoldDB" id="A0A372INZ8"/>
<dbReference type="Pfam" id="PF13411">
    <property type="entry name" value="MerR_1"/>
    <property type="match status" value="1"/>
</dbReference>
<evidence type="ECO:0000313" key="3">
    <source>
        <dbReference type="EMBL" id="RFU16303.1"/>
    </source>
</evidence>
<dbReference type="PROSITE" id="PS50005">
    <property type="entry name" value="TPR"/>
    <property type="match status" value="1"/>
</dbReference>
<dbReference type="SUPFAM" id="SSF48452">
    <property type="entry name" value="TPR-like"/>
    <property type="match status" value="1"/>
</dbReference>
<organism evidence="3 4">
    <name type="scientific">Paracidobacterium acidisoli</name>
    <dbReference type="NCBI Taxonomy" id="2303751"/>
    <lineage>
        <taxon>Bacteria</taxon>
        <taxon>Pseudomonadati</taxon>
        <taxon>Acidobacteriota</taxon>
        <taxon>Terriglobia</taxon>
        <taxon>Terriglobales</taxon>
        <taxon>Acidobacteriaceae</taxon>
        <taxon>Paracidobacterium</taxon>
    </lineage>
</organism>
<dbReference type="EMBL" id="QVQT01000004">
    <property type="protein sequence ID" value="RFU16303.1"/>
    <property type="molecule type" value="Genomic_DNA"/>
</dbReference>
<dbReference type="InterPro" id="IPR000551">
    <property type="entry name" value="MerR-type_HTH_dom"/>
</dbReference>
<dbReference type="InterPro" id="IPR037919">
    <property type="entry name" value="OGT"/>
</dbReference>
<feature type="domain" description="HTH merR-type" evidence="2">
    <location>
        <begin position="6"/>
        <end position="60"/>
    </location>
</feature>
<dbReference type="GO" id="GO:0097363">
    <property type="term" value="F:protein O-acetylglucosaminyltransferase activity"/>
    <property type="evidence" value="ECO:0007669"/>
    <property type="project" value="TreeGrafter"/>
</dbReference>
<dbReference type="Pfam" id="PF13414">
    <property type="entry name" value="TPR_11"/>
    <property type="match status" value="1"/>
</dbReference>
<dbReference type="PANTHER" id="PTHR44366">
    <property type="entry name" value="UDP-N-ACETYLGLUCOSAMINE--PEPTIDE N-ACETYLGLUCOSAMINYLTRANSFERASE 110 KDA SUBUNIT"/>
    <property type="match status" value="1"/>
</dbReference>
<accession>A0A372INZ8</accession>
<comment type="caution">
    <text evidence="3">The sequence shown here is derived from an EMBL/GenBank/DDBJ whole genome shotgun (WGS) entry which is preliminary data.</text>
</comment>
<dbReference type="InterPro" id="IPR011990">
    <property type="entry name" value="TPR-like_helical_dom_sf"/>
</dbReference>
<dbReference type="GO" id="GO:0006355">
    <property type="term" value="P:regulation of DNA-templated transcription"/>
    <property type="evidence" value="ECO:0007669"/>
    <property type="project" value="InterPro"/>
</dbReference>
<name>A0A372INZ8_9BACT</name>
<sequence length="302" mass="34630">MTRYSRQDVLRILRIRAPQLRAWERQGLISASEEYSFQDLVQLRTLRQLCAMRLSTSSIRAGVRAMRAVSGMDNPLLEAGTMRSGSRVVFRYLGHAMEPIAQQYVFDFDAGERPHQLAQVEPNPHSHVQHENHIATLFLDAVHEEESGRLTEATTLYEEILALQPDHAPAAINLGTILYNQRKFLRAEELYRSATLADPGYALAFFDLGNVLDELQRLPEAIAAYQTAIRLVPGYADAHYNLALACERSNERRRALRHWMAYLRYDPIGPWANHARCQARKILDRERLAIVWRRPRTKSIAS</sequence>
<gene>
    <name evidence="3" type="ORF">D0Y96_12985</name>
</gene>
<dbReference type="SMART" id="SM00028">
    <property type="entry name" value="TPR"/>
    <property type="match status" value="4"/>
</dbReference>
<dbReference type="SUPFAM" id="SSF46955">
    <property type="entry name" value="Putative DNA-binding domain"/>
    <property type="match status" value="1"/>
</dbReference>
<dbReference type="Pfam" id="PF14559">
    <property type="entry name" value="TPR_19"/>
    <property type="match status" value="1"/>
</dbReference>
<evidence type="ECO:0000256" key="1">
    <source>
        <dbReference type="PROSITE-ProRule" id="PRU00339"/>
    </source>
</evidence>
<feature type="repeat" description="TPR" evidence="1">
    <location>
        <begin position="202"/>
        <end position="235"/>
    </location>
</feature>
<dbReference type="PANTHER" id="PTHR44366:SF1">
    <property type="entry name" value="UDP-N-ACETYLGLUCOSAMINE--PEPTIDE N-ACETYLGLUCOSAMINYLTRANSFERASE 110 KDA SUBUNIT"/>
    <property type="match status" value="1"/>
</dbReference>
<dbReference type="InterPro" id="IPR019734">
    <property type="entry name" value="TPR_rpt"/>
</dbReference>
<dbReference type="Gene3D" id="1.10.1660.10">
    <property type="match status" value="1"/>
</dbReference>
<dbReference type="InterPro" id="IPR009061">
    <property type="entry name" value="DNA-bd_dom_put_sf"/>
</dbReference>
<proteinExistence type="predicted"/>
<dbReference type="OrthoDB" id="9769030at2"/>
<evidence type="ECO:0000259" key="2">
    <source>
        <dbReference type="Pfam" id="PF13411"/>
    </source>
</evidence>
<dbReference type="Gene3D" id="1.25.40.10">
    <property type="entry name" value="Tetratricopeptide repeat domain"/>
    <property type="match status" value="1"/>
</dbReference>
<keyword evidence="1" id="KW-0802">TPR repeat</keyword>
<dbReference type="GO" id="GO:0006493">
    <property type="term" value="P:protein O-linked glycosylation"/>
    <property type="evidence" value="ECO:0007669"/>
    <property type="project" value="InterPro"/>
</dbReference>
<keyword evidence="4" id="KW-1185">Reference proteome</keyword>
<protein>
    <submittedName>
        <fullName evidence="3">Tetratricopeptide repeat protein</fullName>
    </submittedName>
</protein>
<evidence type="ECO:0000313" key="4">
    <source>
        <dbReference type="Proteomes" id="UP000264702"/>
    </source>
</evidence>
<reference evidence="3 4" key="1">
    <citation type="submission" date="2018-08" db="EMBL/GenBank/DDBJ databases">
        <title>Acidipila sp. 4G-K13, an acidobacterium isolated from forest soil.</title>
        <authorList>
            <person name="Gao Z.-H."/>
            <person name="Qiu L.-H."/>
        </authorList>
    </citation>
    <scope>NUCLEOTIDE SEQUENCE [LARGE SCALE GENOMIC DNA]</scope>
    <source>
        <strain evidence="3 4">4G-K13</strain>
    </source>
</reference>
<dbReference type="GO" id="GO:0003677">
    <property type="term" value="F:DNA binding"/>
    <property type="evidence" value="ECO:0007669"/>
    <property type="project" value="InterPro"/>
</dbReference>